<dbReference type="PATRIC" id="fig|145458.7.peg.829"/>
<keyword evidence="4" id="KW-0378">Hydrolase</keyword>
<dbReference type="KEGG" id="rtc:APU90_02905"/>
<gene>
    <name evidence="4" type="ORF">C5C51_03350</name>
    <name evidence="3" type="ORF">VT73_04585</name>
</gene>
<feature type="domain" description="AB hydrolase-1" evidence="2">
    <location>
        <begin position="2"/>
        <end position="52"/>
    </location>
</feature>
<reference evidence="4 6" key="2">
    <citation type="submission" date="2018-02" db="EMBL/GenBank/DDBJ databases">
        <title>Bacteriophage NCPPB3778 and a type I-E CRISPR drive the evolution of the US Biological Select Agent, Rathayibacter toxicus.</title>
        <authorList>
            <person name="Davis E.W.II."/>
            <person name="Tabima J.F."/>
            <person name="Weisberg A.J."/>
            <person name="Lopes L.D."/>
            <person name="Wiseman M.S."/>
            <person name="Wiseman M.S."/>
            <person name="Pupko T."/>
            <person name="Belcher M.S."/>
            <person name="Sechler A.J."/>
            <person name="Tancos M.A."/>
            <person name="Schroeder B.K."/>
            <person name="Murray T.D."/>
            <person name="Luster D.G."/>
            <person name="Schneider W.L."/>
            <person name="Rogers E."/>
            <person name="Andreote F.D."/>
            <person name="Grunwald N.J."/>
            <person name="Putnam M.L."/>
            <person name="Chang J.H."/>
        </authorList>
    </citation>
    <scope>NUCLEOTIDE SEQUENCE [LARGE SCALE GENOMIC DNA]</scope>
    <source>
        <strain evidence="4 6">FH99</strain>
    </source>
</reference>
<dbReference type="EMBL" id="PSWU01000004">
    <property type="protein sequence ID" value="PPI16446.1"/>
    <property type="molecule type" value="Genomic_DNA"/>
</dbReference>
<dbReference type="AlphaFoldDB" id="A0A0C5BRJ5"/>
<dbReference type="RefSeq" id="WP_027692443.1">
    <property type="nucleotide sequence ID" value="NZ_CP013292.1"/>
</dbReference>
<name>A0A0C5BRJ5_9MICO</name>
<accession>A0A0C5BRJ5</accession>
<comment type="caution">
    <text evidence="3">The sequence shown here is derived from an EMBL/GenBank/DDBJ whole genome shotgun (WGS) entry which is preliminary data.</text>
</comment>
<evidence type="ECO:0000313" key="5">
    <source>
        <dbReference type="Proteomes" id="UP000052979"/>
    </source>
</evidence>
<reference evidence="3 5" key="1">
    <citation type="submission" date="2015-04" db="EMBL/GenBank/DDBJ databases">
        <title>Draft genome sequence of Rathayibacter toxicus strain FH-142 (AKA 70134 or CS 32), a Western Australian isolate.</title>
        <authorList>
            <consortium name="Consortium for Microbial Forensics and Genomics (microFORGE)"/>
            <person name="Knight B.M."/>
            <person name="Roberts D.P."/>
            <person name="Lin D."/>
            <person name="Hari K."/>
            <person name="Fletcher J."/>
            <person name="Melcher U."/>
            <person name="Blagden T."/>
            <person name="Luster D.G."/>
            <person name="Sechler A.J."/>
            <person name="Schneider W.L."/>
            <person name="Winegar R.A."/>
        </authorList>
    </citation>
    <scope>NUCLEOTIDE SEQUENCE [LARGE SCALE GENOMIC DNA]</scope>
    <source>
        <strain evidence="3 5">FH142</strain>
    </source>
</reference>
<organism evidence="3 5">
    <name type="scientific">Rathayibacter toxicus</name>
    <dbReference type="NCBI Taxonomy" id="145458"/>
    <lineage>
        <taxon>Bacteria</taxon>
        <taxon>Bacillati</taxon>
        <taxon>Actinomycetota</taxon>
        <taxon>Actinomycetes</taxon>
        <taxon>Micrococcales</taxon>
        <taxon>Microbacteriaceae</taxon>
        <taxon>Rathayibacter</taxon>
    </lineage>
</organism>
<dbReference type="eggNOG" id="COG1073">
    <property type="taxonomic scope" value="Bacteria"/>
</dbReference>
<evidence type="ECO:0000313" key="3">
    <source>
        <dbReference type="EMBL" id="KKM46313.1"/>
    </source>
</evidence>
<dbReference type="Gene3D" id="3.40.50.1820">
    <property type="entry name" value="alpha/beta hydrolase"/>
    <property type="match status" value="1"/>
</dbReference>
<dbReference type="Pfam" id="PF00561">
    <property type="entry name" value="Abhydrolase_1"/>
    <property type="match status" value="1"/>
</dbReference>
<evidence type="ECO:0000256" key="1">
    <source>
        <dbReference type="SAM" id="MobiDB-lite"/>
    </source>
</evidence>
<protein>
    <submittedName>
        <fullName evidence="4">Alpha/beta hydrolase</fullName>
    </submittedName>
</protein>
<dbReference type="STRING" id="145458.APU90_02905"/>
<keyword evidence="5" id="KW-1185">Reference proteome</keyword>
<sequence length="192" mass="21130">MAHGARRIVLFGWSMGGMISLLLSERSRHRDRIAGIVLISPATHLRETLVRAARNAGLPSAIARRVPFALETWPLTRLCGLAERIDFDELDWSCPGRLRVSTLALHSDGDTDIPAALTRTFVEANPGFATLALLDPVPHQLEWNASPERFNAIVASWLQENAITTTTRQGPPATGSPRECTGSDDRMRQGER</sequence>
<dbReference type="Proteomes" id="UP000237966">
    <property type="component" value="Unassembled WGS sequence"/>
</dbReference>
<dbReference type="Proteomes" id="UP000052979">
    <property type="component" value="Unassembled WGS sequence"/>
</dbReference>
<dbReference type="InterPro" id="IPR029058">
    <property type="entry name" value="AB_hydrolase_fold"/>
</dbReference>
<evidence type="ECO:0000313" key="6">
    <source>
        <dbReference type="Proteomes" id="UP000237966"/>
    </source>
</evidence>
<feature type="compositionally biased region" description="Basic and acidic residues" evidence="1">
    <location>
        <begin position="181"/>
        <end position="192"/>
    </location>
</feature>
<dbReference type="GO" id="GO:0016787">
    <property type="term" value="F:hydrolase activity"/>
    <property type="evidence" value="ECO:0007669"/>
    <property type="project" value="UniProtKB-KW"/>
</dbReference>
<dbReference type="InterPro" id="IPR000073">
    <property type="entry name" value="AB_hydrolase_1"/>
</dbReference>
<dbReference type="EMBL" id="LBFI01000024">
    <property type="protein sequence ID" value="KKM46313.1"/>
    <property type="molecule type" value="Genomic_DNA"/>
</dbReference>
<dbReference type="SUPFAM" id="SSF53474">
    <property type="entry name" value="alpha/beta-Hydrolases"/>
    <property type="match status" value="1"/>
</dbReference>
<evidence type="ECO:0000259" key="2">
    <source>
        <dbReference type="Pfam" id="PF00561"/>
    </source>
</evidence>
<dbReference type="KEGG" id="rtx:TI83_03565"/>
<proteinExistence type="predicted"/>
<feature type="region of interest" description="Disordered" evidence="1">
    <location>
        <begin position="164"/>
        <end position="192"/>
    </location>
</feature>
<evidence type="ECO:0000313" key="4">
    <source>
        <dbReference type="EMBL" id="PPI16446.1"/>
    </source>
</evidence>